<dbReference type="InterPro" id="IPR050306">
    <property type="entry name" value="PfkB_Carbo_kinase"/>
</dbReference>
<dbReference type="InterPro" id="IPR011611">
    <property type="entry name" value="PfkB_dom"/>
</dbReference>
<evidence type="ECO:0000256" key="3">
    <source>
        <dbReference type="ARBA" id="ARBA00022777"/>
    </source>
</evidence>
<dbReference type="SUPFAM" id="SSF53613">
    <property type="entry name" value="Ribokinase-like"/>
    <property type="match status" value="1"/>
</dbReference>
<dbReference type="Gene3D" id="3.40.1190.20">
    <property type="match status" value="1"/>
</dbReference>
<comment type="similarity">
    <text evidence="1">Belongs to the carbohydrate kinase PfkB family.</text>
</comment>
<proteinExistence type="inferred from homology"/>
<reference evidence="5 6" key="1">
    <citation type="submission" date="2018-08" db="EMBL/GenBank/DDBJ databases">
        <title>A genome reference for cultivated species of the human gut microbiota.</title>
        <authorList>
            <person name="Zou Y."/>
            <person name="Xue W."/>
            <person name="Luo G."/>
        </authorList>
    </citation>
    <scope>NUCLEOTIDE SEQUENCE [LARGE SCALE GENOMIC DNA]</scope>
    <source>
        <strain evidence="5 6">OF01-2LB</strain>
    </source>
</reference>
<dbReference type="InterPro" id="IPR029056">
    <property type="entry name" value="Ribokinase-like"/>
</dbReference>
<dbReference type="OrthoDB" id="9813569at2"/>
<gene>
    <name evidence="5" type="ORF">DXA38_03800</name>
</gene>
<dbReference type="AlphaFoldDB" id="A0A3E2W2Z9"/>
<evidence type="ECO:0000313" key="6">
    <source>
        <dbReference type="Proteomes" id="UP000260025"/>
    </source>
</evidence>
<comment type="caution">
    <text evidence="5">The sequence shown here is derived from an EMBL/GenBank/DDBJ whole genome shotgun (WGS) entry which is preliminary data.</text>
</comment>
<keyword evidence="3 5" id="KW-0418">Kinase</keyword>
<accession>A0A3E2W2Z9</accession>
<evidence type="ECO:0000256" key="1">
    <source>
        <dbReference type="ARBA" id="ARBA00010688"/>
    </source>
</evidence>
<dbReference type="PANTHER" id="PTHR43085:SF54">
    <property type="entry name" value="PUTATIVE-RELATED"/>
    <property type="match status" value="1"/>
</dbReference>
<evidence type="ECO:0000259" key="4">
    <source>
        <dbReference type="Pfam" id="PF00294"/>
    </source>
</evidence>
<organism evidence="5 6">
    <name type="scientific">Clostridium innocuum</name>
    <dbReference type="NCBI Taxonomy" id="1522"/>
    <lineage>
        <taxon>Bacteria</taxon>
        <taxon>Bacillati</taxon>
        <taxon>Bacillota</taxon>
        <taxon>Clostridia</taxon>
        <taxon>Eubacteriales</taxon>
        <taxon>Clostridiaceae</taxon>
        <taxon>Clostridium</taxon>
    </lineage>
</organism>
<dbReference type="CDD" id="cd01167">
    <property type="entry name" value="bac_FRK"/>
    <property type="match status" value="1"/>
</dbReference>
<keyword evidence="2" id="KW-0808">Transferase</keyword>
<sequence length="312" mass="34490">MKKLVAIGEALIDMIPGNTGRILDVESFAPKVGGAPLNVCGAYTALGGESSIITMLGKDAFGEKIIKEMQRFHIHTDYIKQTSAANTSLAFVALDEQANREFSFYRNMGADMLLSENDIEEAWFEDCYGLHFCSVSLGDFPMKKAHDRAIELAKKKKLLISFDPNVRLPLFEDHEYLRKTIHAYIRHADILKISDEEVSFLFGSDAIEEHLAYIFACGVKLLIYTAGKDGASAYTRYHTAYSAGIEAKAVDTTGAGDGFIGCFLYQLSKDEISASDLEGLREQQLKSYLDMCNKFCSISVTKEGAIASYPSM</sequence>
<name>A0A3E2W2Z9_CLOIN</name>
<dbReference type="PANTHER" id="PTHR43085">
    <property type="entry name" value="HEXOKINASE FAMILY MEMBER"/>
    <property type="match status" value="1"/>
</dbReference>
<dbReference type="GO" id="GO:0016301">
    <property type="term" value="F:kinase activity"/>
    <property type="evidence" value="ECO:0007669"/>
    <property type="project" value="UniProtKB-KW"/>
</dbReference>
<dbReference type="Pfam" id="PF00294">
    <property type="entry name" value="PfkB"/>
    <property type="match status" value="1"/>
</dbReference>
<protein>
    <submittedName>
        <fullName evidence="5">Carbohydrate kinase</fullName>
    </submittedName>
</protein>
<dbReference type="Proteomes" id="UP000260025">
    <property type="component" value="Unassembled WGS sequence"/>
</dbReference>
<dbReference type="RefSeq" id="WP_117442050.1">
    <property type="nucleotide sequence ID" value="NZ_JAJFEN010000015.1"/>
</dbReference>
<feature type="domain" description="Carbohydrate kinase PfkB" evidence="4">
    <location>
        <begin position="1"/>
        <end position="311"/>
    </location>
</feature>
<evidence type="ECO:0000313" key="5">
    <source>
        <dbReference type="EMBL" id="RGC18089.1"/>
    </source>
</evidence>
<dbReference type="EMBL" id="QVEV01000003">
    <property type="protein sequence ID" value="RGC18089.1"/>
    <property type="molecule type" value="Genomic_DNA"/>
</dbReference>
<evidence type="ECO:0000256" key="2">
    <source>
        <dbReference type="ARBA" id="ARBA00022679"/>
    </source>
</evidence>